<feature type="compositionally biased region" description="Polar residues" evidence="1">
    <location>
        <begin position="122"/>
        <end position="132"/>
    </location>
</feature>
<reference evidence="2 4" key="1">
    <citation type="submission" date="2015-02" db="EMBL/GenBank/DDBJ databases">
        <title>Two Pseudomonas sp. nov. isolated from raw milk.</title>
        <authorList>
            <person name="Wenning M."/>
            <person name="von Neubeck M."/>
            <person name="Huptas C."/>
            <person name="Scherer S."/>
        </authorList>
    </citation>
    <scope>NUCLEOTIDE SEQUENCE [LARGE SCALE GENOMIC DNA]</scope>
    <source>
        <strain evidence="2 4">DSM 14937</strain>
    </source>
</reference>
<name>A0A0R2ZGS6_9PSED</name>
<dbReference type="PATRIC" id="fig|200450.4.peg.4739"/>
<evidence type="ECO:0000313" key="5">
    <source>
        <dbReference type="Proteomes" id="UP000183126"/>
    </source>
</evidence>
<evidence type="ECO:0000256" key="1">
    <source>
        <dbReference type="SAM" id="MobiDB-lite"/>
    </source>
</evidence>
<dbReference type="EMBL" id="JYLK01000007">
    <property type="protein sequence ID" value="KRP60175.1"/>
    <property type="molecule type" value="Genomic_DNA"/>
</dbReference>
<accession>A0A0R2ZGS6</accession>
<evidence type="ECO:0000313" key="2">
    <source>
        <dbReference type="EMBL" id="KRP60175.1"/>
    </source>
</evidence>
<proteinExistence type="predicted"/>
<feature type="compositionally biased region" description="Low complexity" evidence="1">
    <location>
        <begin position="88"/>
        <end position="109"/>
    </location>
</feature>
<organism evidence="2 4">
    <name type="scientific">Pseudomonas trivialis</name>
    <dbReference type="NCBI Taxonomy" id="200450"/>
    <lineage>
        <taxon>Bacteria</taxon>
        <taxon>Pseudomonadati</taxon>
        <taxon>Pseudomonadota</taxon>
        <taxon>Gammaproteobacteria</taxon>
        <taxon>Pseudomonadales</taxon>
        <taxon>Pseudomonadaceae</taxon>
        <taxon>Pseudomonas</taxon>
    </lineage>
</organism>
<reference evidence="3 5" key="2">
    <citation type="submission" date="2016-10" db="EMBL/GenBank/DDBJ databases">
        <authorList>
            <person name="Varghese N."/>
            <person name="Submissions S."/>
        </authorList>
    </citation>
    <scope>NUCLEOTIDE SEQUENCE [LARGE SCALE GENOMIC DNA]</scope>
    <source>
        <strain evidence="3 5">BS3111</strain>
    </source>
</reference>
<evidence type="ECO:0000313" key="4">
    <source>
        <dbReference type="Proteomes" id="UP000052019"/>
    </source>
</evidence>
<gene>
    <name evidence="3" type="ORF">SAMN04490205_2980</name>
    <name evidence="2" type="ORF">TU79_13510</name>
</gene>
<keyword evidence="5" id="KW-1185">Reference proteome</keyword>
<dbReference type="Proteomes" id="UP000052019">
    <property type="component" value="Unassembled WGS sequence"/>
</dbReference>
<dbReference type="Proteomes" id="UP000183126">
    <property type="component" value="Chromosome I"/>
</dbReference>
<sequence>MKRNVNLPPPALNAPLRAWSDYLGWVSAAADFQMVGDICQCTVAMAQGQILEVQAATPDLLAKQVMADLTANMVVPPTMDRSATSSLQDAPKQQPKQHQKQQQLQQGELGQDKPKPVIPEGLQTQASPQEVSMRSHYEPALPRASQAPRSAPVTSTKGTLQTVGVYVPVAMHKVLKAVAEEQGKKFSVLVREMVESGYERFEDAIEERSGRKVLDSYEQKVASYDGQPEQWMARLDRKLSLELKLTAKEYGRSASQIVGGLLAEELSHCPQAQTVASPISATAQAVSTTAARVIADPAEVARAQAEIAGLVGPKANELANHLGLPGKRKLVNEVLVGIVRAPGVLMRNVAEYFQVSPEAMNEAVSLNFRQLAAPSFKAPNGQPRVLTEPVSWEEAVKSLHLPHDEEAQLLALGD</sequence>
<dbReference type="AlphaFoldDB" id="A0A0R2ZGS6"/>
<dbReference type="RefSeq" id="WP_057008425.1">
    <property type="nucleotide sequence ID" value="NZ_JYLK01000007.1"/>
</dbReference>
<feature type="region of interest" description="Disordered" evidence="1">
    <location>
        <begin position="79"/>
        <end position="156"/>
    </location>
</feature>
<dbReference type="EMBL" id="LT629760">
    <property type="protein sequence ID" value="SDS59364.1"/>
    <property type="molecule type" value="Genomic_DNA"/>
</dbReference>
<protein>
    <submittedName>
        <fullName evidence="2">Uncharacterized protein</fullName>
    </submittedName>
</protein>
<evidence type="ECO:0000313" key="3">
    <source>
        <dbReference type="EMBL" id="SDS59364.1"/>
    </source>
</evidence>
<dbReference type="OrthoDB" id="7020529at2"/>